<evidence type="ECO:0000313" key="9">
    <source>
        <dbReference type="EMBL" id="OOR22616.1"/>
    </source>
</evidence>
<evidence type="ECO:0000256" key="6">
    <source>
        <dbReference type="ARBA" id="ARBA00023136"/>
    </source>
</evidence>
<evidence type="ECO:0000256" key="4">
    <source>
        <dbReference type="ARBA" id="ARBA00022692"/>
    </source>
</evidence>
<keyword evidence="2" id="KW-0813">Transport</keyword>
<feature type="transmembrane region" description="Helical" evidence="7">
    <location>
        <begin position="7"/>
        <end position="27"/>
    </location>
</feature>
<evidence type="ECO:0000313" key="10">
    <source>
        <dbReference type="Proteomes" id="UP000191124"/>
    </source>
</evidence>
<dbReference type="PROSITE" id="PS50850">
    <property type="entry name" value="MFS"/>
    <property type="match status" value="1"/>
</dbReference>
<dbReference type="Pfam" id="PF07690">
    <property type="entry name" value="MFS_1"/>
    <property type="match status" value="1"/>
</dbReference>
<evidence type="ECO:0000256" key="7">
    <source>
        <dbReference type="SAM" id="Phobius"/>
    </source>
</evidence>
<dbReference type="InterPro" id="IPR036259">
    <property type="entry name" value="MFS_trans_sf"/>
</dbReference>
<dbReference type="PANTHER" id="PTHR43124:SF3">
    <property type="entry name" value="CHLORAMPHENICOL EFFLUX PUMP RV0191"/>
    <property type="match status" value="1"/>
</dbReference>
<accession>A0A1S9UK52</accession>
<dbReference type="InterPro" id="IPR001958">
    <property type="entry name" value="Tet-R_TetA/multi-R_MdtG-like"/>
</dbReference>
<dbReference type="PANTHER" id="PTHR43124">
    <property type="entry name" value="PURINE EFFLUX PUMP PBUE"/>
    <property type="match status" value="1"/>
</dbReference>
<feature type="transmembrane region" description="Helical" evidence="7">
    <location>
        <begin position="241"/>
        <end position="258"/>
    </location>
</feature>
<dbReference type="AlphaFoldDB" id="A0A1S9UK52"/>
<evidence type="ECO:0000256" key="1">
    <source>
        <dbReference type="ARBA" id="ARBA00004651"/>
    </source>
</evidence>
<organism evidence="9 10">
    <name type="scientific">Bacillus cereus</name>
    <dbReference type="NCBI Taxonomy" id="1396"/>
    <lineage>
        <taxon>Bacteria</taxon>
        <taxon>Bacillati</taxon>
        <taxon>Bacillota</taxon>
        <taxon>Bacilli</taxon>
        <taxon>Bacillales</taxon>
        <taxon>Bacillaceae</taxon>
        <taxon>Bacillus</taxon>
        <taxon>Bacillus cereus group</taxon>
    </lineage>
</organism>
<keyword evidence="4 7" id="KW-0812">Transmembrane</keyword>
<protein>
    <submittedName>
        <fullName evidence="9">MFS transporter</fullName>
    </submittedName>
</protein>
<evidence type="ECO:0000256" key="5">
    <source>
        <dbReference type="ARBA" id="ARBA00022989"/>
    </source>
</evidence>
<keyword evidence="3" id="KW-1003">Cell membrane</keyword>
<name>A0A1S9UK52_BACCE</name>
<dbReference type="EMBL" id="MUAL01000038">
    <property type="protein sequence ID" value="OOR22616.1"/>
    <property type="molecule type" value="Genomic_DNA"/>
</dbReference>
<reference evidence="9 10" key="1">
    <citation type="submission" date="2017-01" db="EMBL/GenBank/DDBJ databases">
        <title>Bacillus cereus isolates.</title>
        <authorList>
            <person name="Beno S.M."/>
        </authorList>
    </citation>
    <scope>NUCLEOTIDE SEQUENCE [LARGE SCALE GENOMIC DNA]</scope>
    <source>
        <strain evidence="9 10">FSL M7-1219</strain>
    </source>
</reference>
<feature type="transmembrane region" description="Helical" evidence="7">
    <location>
        <begin position="70"/>
        <end position="89"/>
    </location>
</feature>
<feature type="transmembrane region" description="Helical" evidence="7">
    <location>
        <begin position="327"/>
        <end position="351"/>
    </location>
</feature>
<keyword evidence="6 7" id="KW-0472">Membrane</keyword>
<dbReference type="GO" id="GO:0022857">
    <property type="term" value="F:transmembrane transporter activity"/>
    <property type="evidence" value="ECO:0007669"/>
    <property type="project" value="InterPro"/>
</dbReference>
<sequence length="391" mass="42719">MNRVLAVFFMIMFMIGTDTFLISPLLPTLQQVYHVSTELSGWMVSSYALGYAGFALIAGPISDGLNRKKVMILGMIFFAISTFLCGIAPSFLWMLIFRFLAGVSAAFVSPQVWASIPLLIEKKQIVKAIGIATAGLSISQILGLPIGAYLATIHYTTPFFVIGILSALLVVFIYVTLPEIQPVQIGGNEKNILKRYKQLLRDSKVSLSYFAYFVFQTGNFAAFSFFGVWLSSQFGLQVHEVGTAMLVLGLGNLTGNIFGPRIVNKMGYNLSFYGGIVFTAVLYVILPHLKNIIFVELFFFVLFLVTGILFVLMMGRLQNMSSIARGTGAALANASMYIGQMIGAAIAGMLFAASHNFILVGSFTALLYIGALFLFRKSEKLNEDSETGIAS</sequence>
<evidence type="ECO:0000256" key="2">
    <source>
        <dbReference type="ARBA" id="ARBA00022448"/>
    </source>
</evidence>
<dbReference type="RefSeq" id="WP_078181220.1">
    <property type="nucleotide sequence ID" value="NZ_MUAL01000038.1"/>
</dbReference>
<dbReference type="SUPFAM" id="SSF103473">
    <property type="entry name" value="MFS general substrate transporter"/>
    <property type="match status" value="1"/>
</dbReference>
<proteinExistence type="predicted"/>
<comment type="caution">
    <text evidence="9">The sequence shown here is derived from an EMBL/GenBank/DDBJ whole genome shotgun (WGS) entry which is preliminary data.</text>
</comment>
<feature type="transmembrane region" description="Helical" evidence="7">
    <location>
        <begin position="39"/>
        <end position="58"/>
    </location>
</feature>
<feature type="transmembrane region" description="Helical" evidence="7">
    <location>
        <begin position="207"/>
        <end position="229"/>
    </location>
</feature>
<feature type="transmembrane region" description="Helical" evidence="7">
    <location>
        <begin position="128"/>
        <end position="151"/>
    </location>
</feature>
<dbReference type="InterPro" id="IPR050189">
    <property type="entry name" value="MFS_Efflux_Transporters"/>
</dbReference>
<dbReference type="Proteomes" id="UP000191124">
    <property type="component" value="Unassembled WGS sequence"/>
</dbReference>
<dbReference type="InterPro" id="IPR011701">
    <property type="entry name" value="MFS"/>
</dbReference>
<evidence type="ECO:0000259" key="8">
    <source>
        <dbReference type="PROSITE" id="PS50850"/>
    </source>
</evidence>
<feature type="transmembrane region" description="Helical" evidence="7">
    <location>
        <begin position="157"/>
        <end position="177"/>
    </location>
</feature>
<comment type="subcellular location">
    <subcellularLocation>
        <location evidence="1">Cell membrane</location>
        <topology evidence="1">Multi-pass membrane protein</topology>
    </subcellularLocation>
</comment>
<dbReference type="GO" id="GO:0005886">
    <property type="term" value="C:plasma membrane"/>
    <property type="evidence" value="ECO:0007669"/>
    <property type="project" value="UniProtKB-SubCell"/>
</dbReference>
<dbReference type="InterPro" id="IPR020846">
    <property type="entry name" value="MFS_dom"/>
</dbReference>
<dbReference type="Gene3D" id="1.20.1250.20">
    <property type="entry name" value="MFS general substrate transporter like domains"/>
    <property type="match status" value="1"/>
</dbReference>
<feature type="transmembrane region" description="Helical" evidence="7">
    <location>
        <begin position="270"/>
        <end position="286"/>
    </location>
</feature>
<feature type="transmembrane region" description="Helical" evidence="7">
    <location>
        <begin position="292"/>
        <end position="315"/>
    </location>
</feature>
<feature type="domain" description="Major facilitator superfamily (MFS) profile" evidence="8">
    <location>
        <begin position="4"/>
        <end position="379"/>
    </location>
</feature>
<evidence type="ECO:0000256" key="3">
    <source>
        <dbReference type="ARBA" id="ARBA00022475"/>
    </source>
</evidence>
<dbReference type="CDD" id="cd17324">
    <property type="entry name" value="MFS_NepI_like"/>
    <property type="match status" value="1"/>
</dbReference>
<gene>
    <name evidence="9" type="ORF">BW892_18520</name>
</gene>
<keyword evidence="5 7" id="KW-1133">Transmembrane helix</keyword>
<feature type="transmembrane region" description="Helical" evidence="7">
    <location>
        <begin position="357"/>
        <end position="375"/>
    </location>
</feature>
<feature type="transmembrane region" description="Helical" evidence="7">
    <location>
        <begin position="95"/>
        <end position="116"/>
    </location>
</feature>
<dbReference type="PRINTS" id="PR01035">
    <property type="entry name" value="TCRTETA"/>
</dbReference>